<sequence length="59" mass="6805">MSVPSHRVSPILTLEGLESLLNAAHLEYLVDREGGWDAVKEWRDAVKEWRDVLSGWEEK</sequence>
<gene>
    <name evidence="1" type="ORF">EV702DRAFT_1191885</name>
</gene>
<evidence type="ECO:0000313" key="2">
    <source>
        <dbReference type="Proteomes" id="UP000714275"/>
    </source>
</evidence>
<dbReference type="OrthoDB" id="2692231at2759"/>
<keyword evidence="2" id="KW-1185">Reference proteome</keyword>
<dbReference type="EMBL" id="JABBWD010000002">
    <property type="protein sequence ID" value="KAG1783465.1"/>
    <property type="molecule type" value="Genomic_DNA"/>
</dbReference>
<reference evidence="1" key="1">
    <citation type="journal article" date="2020" name="New Phytol.">
        <title>Comparative genomics reveals dynamic genome evolution in host specialist ectomycorrhizal fungi.</title>
        <authorList>
            <person name="Lofgren L.A."/>
            <person name="Nguyen N.H."/>
            <person name="Vilgalys R."/>
            <person name="Ruytinx J."/>
            <person name="Liao H.L."/>
            <person name="Branco S."/>
            <person name="Kuo A."/>
            <person name="LaButti K."/>
            <person name="Lipzen A."/>
            <person name="Andreopoulos W."/>
            <person name="Pangilinan J."/>
            <person name="Riley R."/>
            <person name="Hundley H."/>
            <person name="Na H."/>
            <person name="Barry K."/>
            <person name="Grigoriev I.V."/>
            <person name="Stajich J.E."/>
            <person name="Kennedy P.G."/>
        </authorList>
    </citation>
    <scope>NUCLEOTIDE SEQUENCE</scope>
    <source>
        <strain evidence="1">DOB743</strain>
    </source>
</reference>
<protein>
    <submittedName>
        <fullName evidence="1">Uncharacterized protein</fullName>
    </submittedName>
</protein>
<dbReference type="Proteomes" id="UP000714275">
    <property type="component" value="Unassembled WGS sequence"/>
</dbReference>
<dbReference type="AlphaFoldDB" id="A0A9P7D7V4"/>
<accession>A0A9P7D7V4</accession>
<name>A0A9P7D7V4_9AGAM</name>
<organism evidence="1 2">
    <name type="scientific">Suillus placidus</name>
    <dbReference type="NCBI Taxonomy" id="48579"/>
    <lineage>
        <taxon>Eukaryota</taxon>
        <taxon>Fungi</taxon>
        <taxon>Dikarya</taxon>
        <taxon>Basidiomycota</taxon>
        <taxon>Agaricomycotina</taxon>
        <taxon>Agaricomycetes</taxon>
        <taxon>Agaricomycetidae</taxon>
        <taxon>Boletales</taxon>
        <taxon>Suillineae</taxon>
        <taxon>Suillaceae</taxon>
        <taxon>Suillus</taxon>
    </lineage>
</organism>
<comment type="caution">
    <text evidence="1">The sequence shown here is derived from an EMBL/GenBank/DDBJ whole genome shotgun (WGS) entry which is preliminary data.</text>
</comment>
<evidence type="ECO:0000313" key="1">
    <source>
        <dbReference type="EMBL" id="KAG1783465.1"/>
    </source>
</evidence>
<proteinExistence type="predicted"/>